<proteinExistence type="predicted"/>
<dbReference type="EMBL" id="MN583270">
    <property type="protein sequence ID" value="QHU24498.1"/>
    <property type="molecule type" value="Genomic_DNA"/>
</dbReference>
<accession>A0A6C0L1H2</accession>
<keyword evidence="1" id="KW-0614">Plasmid</keyword>
<dbReference type="AlphaFoldDB" id="A0A6C0L1H2"/>
<name>A0A6C0L1H2_PSEAI</name>
<organism evidence="1">
    <name type="scientific">Pseudomonas aeruginosa</name>
    <dbReference type="NCBI Taxonomy" id="287"/>
    <lineage>
        <taxon>Bacteria</taxon>
        <taxon>Pseudomonadati</taxon>
        <taxon>Pseudomonadota</taxon>
        <taxon>Gammaproteobacteria</taxon>
        <taxon>Pseudomonadales</taxon>
        <taxon>Pseudomonadaceae</taxon>
        <taxon>Pseudomonas</taxon>
    </lineage>
</organism>
<reference evidence="1" key="1">
    <citation type="submission" date="2019-10" db="EMBL/GenBank/DDBJ databases">
        <title>Extensively Drug-Resistant Pseudomonas aeruginosa ST664 clone carrying KPC-2-encoding megaplasmid in a burn clinic.</title>
        <authorList>
            <person name="Li Z."/>
            <person name="Cai Z."/>
            <person name="Cai Z."/>
            <person name="Zhang Y."/>
            <person name="Fu T."/>
            <person name="Jin Y."/>
            <person name="Cheng Z."/>
            <person name="Jin S."/>
            <person name="Wu W."/>
            <person name="Yang L."/>
            <person name="Bai F."/>
        </authorList>
    </citation>
    <scope>NUCLEOTIDE SEQUENCE</scope>
    <source>
        <strain evidence="1">NK546</strain>
        <plasmid evidence="1">pNK546b</plasmid>
    </source>
</reference>
<evidence type="ECO:0000313" key="1">
    <source>
        <dbReference type="EMBL" id="QHU24498.1"/>
    </source>
</evidence>
<protein>
    <submittedName>
        <fullName evidence="1">Uncharacterized protein</fullName>
    </submittedName>
</protein>
<dbReference type="RefSeq" id="WP_044265818.1">
    <property type="nucleotide sequence ID" value="NZ_CP081478.1"/>
</dbReference>
<sequence>MQTITATQELTAADRERLRRIKKTAAFEDWRQRLRPNDRLPRGRFFRGKKAGSCIFFMDEFWQANAGKPYDLGQFKPFETVMFCQPPGVRVTPESLARFKVMEGIETPSPGARAFLASIEGQTDKPE</sequence>
<geneLocation type="plasmid" evidence="1">
    <name>pNK546b</name>
</geneLocation>